<dbReference type="Pfam" id="PF05119">
    <property type="entry name" value="Terminase_4"/>
    <property type="match status" value="1"/>
</dbReference>
<dbReference type="Gene3D" id="3.30.2400.10">
    <property type="entry name" value="Major capsid protein gp5"/>
    <property type="match status" value="1"/>
</dbReference>
<evidence type="ECO:0000313" key="6">
    <source>
        <dbReference type="EMBL" id="KAF2174458.1"/>
    </source>
</evidence>
<feature type="domain" description="Terminase large subunit-like endonuclease" evidence="5">
    <location>
        <begin position="350"/>
        <end position="646"/>
    </location>
</feature>
<proteinExistence type="predicted"/>
<dbReference type="PANTHER" id="PTHR41287">
    <property type="match status" value="1"/>
</dbReference>
<feature type="coiled-coil region" evidence="2">
    <location>
        <begin position="1050"/>
        <end position="1077"/>
    </location>
</feature>
<reference evidence="6" key="1">
    <citation type="journal article" date="2020" name="Stud. Mycol.">
        <title>101 Dothideomycetes genomes: a test case for predicting lifestyles and emergence of pathogens.</title>
        <authorList>
            <person name="Haridas S."/>
            <person name="Albert R."/>
            <person name="Binder M."/>
            <person name="Bloem J."/>
            <person name="Labutti K."/>
            <person name="Salamov A."/>
            <person name="Andreopoulos B."/>
            <person name="Baker S."/>
            <person name="Barry K."/>
            <person name="Bills G."/>
            <person name="Bluhm B."/>
            <person name="Cannon C."/>
            <person name="Castanera R."/>
            <person name="Culley D."/>
            <person name="Daum C."/>
            <person name="Ezra D."/>
            <person name="Gonzalez J."/>
            <person name="Henrissat B."/>
            <person name="Kuo A."/>
            <person name="Liang C."/>
            <person name="Lipzen A."/>
            <person name="Lutzoni F."/>
            <person name="Magnuson J."/>
            <person name="Mondo S."/>
            <person name="Nolan M."/>
            <person name="Ohm R."/>
            <person name="Pangilinan J."/>
            <person name="Park H.-J."/>
            <person name="Ramirez L."/>
            <person name="Alfaro M."/>
            <person name="Sun H."/>
            <person name="Tritt A."/>
            <person name="Yoshinaga Y."/>
            <person name="Zwiers L.-H."/>
            <person name="Turgeon B."/>
            <person name="Goodwin S."/>
            <person name="Spatafora J."/>
            <person name="Crous P."/>
            <person name="Grigoriev I."/>
        </authorList>
    </citation>
    <scope>NUCLEOTIDE SEQUENCE</scope>
    <source>
        <strain evidence="6">CBS 207.26</strain>
    </source>
</reference>
<dbReference type="InterPro" id="IPR005021">
    <property type="entry name" value="Terminase_largesu-like"/>
</dbReference>
<dbReference type="Pfam" id="PF20441">
    <property type="entry name" value="TerL_nuclease"/>
    <property type="match status" value="1"/>
</dbReference>
<dbReference type="InterPro" id="IPR054612">
    <property type="entry name" value="Phage_capsid-like_C"/>
</dbReference>
<dbReference type="InterPro" id="IPR006944">
    <property type="entry name" value="Phage/GTA_portal"/>
</dbReference>
<dbReference type="InterPro" id="IPR006448">
    <property type="entry name" value="Phage_term_ssu_P27"/>
</dbReference>
<evidence type="ECO:0000259" key="3">
    <source>
        <dbReference type="Pfam" id="PF03354"/>
    </source>
</evidence>
<keyword evidence="2" id="KW-0175">Coiled coil</keyword>
<comment type="subcellular location">
    <subcellularLocation>
        <location evidence="1">Virion</location>
    </subcellularLocation>
</comment>
<dbReference type="Gene3D" id="3.40.50.300">
    <property type="entry name" value="P-loop containing nucleotide triphosphate hydrolases"/>
    <property type="match status" value="1"/>
</dbReference>
<dbReference type="EMBL" id="ML994905">
    <property type="protein sequence ID" value="KAF2174458.1"/>
    <property type="molecule type" value="Genomic_DNA"/>
</dbReference>
<gene>
    <name evidence="6" type="ORF">K469DRAFT_688957</name>
</gene>
<evidence type="ECO:0008006" key="8">
    <source>
        <dbReference type="Google" id="ProtNLM"/>
    </source>
</evidence>
<dbReference type="Gene3D" id="3.30.420.240">
    <property type="match status" value="1"/>
</dbReference>
<dbReference type="NCBIfam" id="TIGR01554">
    <property type="entry name" value="major_cap_HK97"/>
    <property type="match status" value="1"/>
</dbReference>
<dbReference type="InterPro" id="IPR027417">
    <property type="entry name" value="P-loop_NTPase"/>
</dbReference>
<dbReference type="Proteomes" id="UP000800200">
    <property type="component" value="Unassembled WGS sequence"/>
</dbReference>
<sequence>MGILADVDALALELLCEAYADFLSASAVLSALGSDFYETTNQAGDKMYRAHPALAKKQDADRRIRGWLAELMAKRTTRTRRPSISADPVTAYARVVIDGRVVAGPHVRAACARHLRDLERADELGLVWDLEAAKRVIGFYPDVLTVEVEEQDDDGTVSSRAVPFHLRPWQAFIVGSIFGWKREDGLRRFRRAYVEIGKGNGKSPLAAGIGHYMLTATGKLRAEVYAAAAQKDQAMVMFRDAVAMWERSRALSKRLASSGVNPVWQLTDISRGSFFKPISSENKGKSGIRPYCALIDEVHEHPNADVIEMLRAGTKGNQEALIFEITNSGFDRKSVCRSEHEYTVKVVSGEIENEAWFGYIASLDEDDDPFTDEDCWIKANPNLGVSIQKPFIREQVIEAQGMGSKENIVRRLHFCEWTDSDAAAFSRPVLEKVMGEVAADALSEKGYPCFGGLDLSRANDLTAFTLTWLLDPSPDRWRMASKTWFFTPKDTLAERAKKDRAPYDVWVRDGHFEAVPGKRIGYGWMADALMALCTKYAPVSIGCDQYGLENLRDHLIERGASLPCVVHPQGFQKRKVGETEAAFKGAEDVSLWMPDSINKLEAAIIEERIILDPNPGMKSGLMGVVYEFNRTGHRMFNKDKATTRIDGARLGTVRRRCLDCELRMKWLRRAFGLDGAKDILPWRSGLASTEHGDNFVTNQVTVANYRDMNIAGAGAAVGLSATWACVQLIAGTIASLPLMVYRTDANGLRSVAKDHPLYFVLHDSPNFDQTAVDFWEYMAAGIELQGNAYAEIERRSDGAINALHPIRPDLVKARRLDDGEIEYSWTENGRTVVKPSRDVLHLRGSLGDALSGASTLTVCRGVFQDAISAENAAGSMFENGVNASGVLSTPPEIKLSKEQRSDLEKNLREKYMGSRGREAHALLKAGDIDGLSIGYRIKEYSVDTDTGVWTLERLDLIEVSVVSVGANENAVVQSVKAAKAAHDLTEKLKAGDRLTEREVPMSEQKSAAELAAEVKRDFETKHDAVKEIAEKALTEAQKGVTASGTVKELADRAILGMNEAKARLDEMEQKLARRREGGDAPRTAGERFVEDDGFKSFAGQTRPRGRHIVEVKDITSLTTDAAGSAGSLVQNDRRGLQVEIPQRRMTVRALLAQGNTASNTIEYDREKLFTNSAAPVAEGALKPQSELQFEDATATVRTIAHWMRTSVQILADAPALRSIIDQRLRYGLSFVEEAQLLNGSGTGQNLLGLVTAATAYAAPGSLVATSQ</sequence>
<dbReference type="Pfam" id="PF03354">
    <property type="entry name" value="TerL_ATPase"/>
    <property type="match status" value="1"/>
</dbReference>
<evidence type="ECO:0000313" key="7">
    <source>
        <dbReference type="Proteomes" id="UP000800200"/>
    </source>
</evidence>
<dbReference type="OrthoDB" id="3967632at2759"/>
<dbReference type="InterPro" id="IPR046461">
    <property type="entry name" value="TerL_ATPase"/>
</dbReference>
<dbReference type="Pfam" id="PF05065">
    <property type="entry name" value="Phage_capsid"/>
    <property type="match status" value="1"/>
</dbReference>
<name>A0A6A6D7P5_9PEZI</name>
<feature type="non-terminal residue" evidence="6">
    <location>
        <position position="1267"/>
    </location>
</feature>
<evidence type="ECO:0000256" key="2">
    <source>
        <dbReference type="SAM" id="Coils"/>
    </source>
</evidence>
<dbReference type="GO" id="GO:0008233">
    <property type="term" value="F:peptidase activity"/>
    <property type="evidence" value="ECO:0007669"/>
    <property type="project" value="UniProtKB-KW"/>
</dbReference>
<evidence type="ECO:0000256" key="1">
    <source>
        <dbReference type="ARBA" id="ARBA00004328"/>
    </source>
</evidence>
<accession>A0A6A6D7P5</accession>
<protein>
    <recommendedName>
        <fullName evidence="8">Phage portal protein</fullName>
    </recommendedName>
</protein>
<dbReference type="PANTHER" id="PTHR41287:SF1">
    <property type="entry name" value="PROTEIN YMFN"/>
    <property type="match status" value="1"/>
</dbReference>
<evidence type="ECO:0000259" key="4">
    <source>
        <dbReference type="Pfam" id="PF05065"/>
    </source>
</evidence>
<dbReference type="SUPFAM" id="SSF56563">
    <property type="entry name" value="Major capsid protein gp5"/>
    <property type="match status" value="1"/>
</dbReference>
<keyword evidence="7" id="KW-1185">Reference proteome</keyword>
<feature type="domain" description="Terminase large subunit-like ATPase" evidence="3">
    <location>
        <begin position="168"/>
        <end position="343"/>
    </location>
</feature>
<feature type="domain" description="Phage capsid-like C-terminal" evidence="4">
    <location>
        <begin position="1126"/>
        <end position="1260"/>
    </location>
</feature>
<dbReference type="Pfam" id="PF04860">
    <property type="entry name" value="Phage_portal"/>
    <property type="match status" value="1"/>
</dbReference>
<dbReference type="InterPro" id="IPR024455">
    <property type="entry name" value="Phage_capsid"/>
</dbReference>
<dbReference type="GO" id="GO:0004519">
    <property type="term" value="F:endonuclease activity"/>
    <property type="evidence" value="ECO:0007669"/>
    <property type="project" value="InterPro"/>
</dbReference>
<dbReference type="InterPro" id="IPR046462">
    <property type="entry name" value="TerL_nuclease"/>
</dbReference>
<dbReference type="AlphaFoldDB" id="A0A6A6D7P5"/>
<evidence type="ECO:0000259" key="5">
    <source>
        <dbReference type="Pfam" id="PF20441"/>
    </source>
</evidence>
<organism evidence="6 7">
    <name type="scientific">Zopfia rhizophila CBS 207.26</name>
    <dbReference type="NCBI Taxonomy" id="1314779"/>
    <lineage>
        <taxon>Eukaryota</taxon>
        <taxon>Fungi</taxon>
        <taxon>Dikarya</taxon>
        <taxon>Ascomycota</taxon>
        <taxon>Pezizomycotina</taxon>
        <taxon>Dothideomycetes</taxon>
        <taxon>Dothideomycetes incertae sedis</taxon>
        <taxon>Zopfiaceae</taxon>
        <taxon>Zopfia</taxon>
    </lineage>
</organism>
<dbReference type="GO" id="GO:0006508">
    <property type="term" value="P:proteolysis"/>
    <property type="evidence" value="ECO:0007669"/>
    <property type="project" value="UniProtKB-KW"/>
</dbReference>